<dbReference type="CDD" id="cd05797">
    <property type="entry name" value="Ribosomal_L10"/>
    <property type="match status" value="1"/>
</dbReference>
<evidence type="ECO:0000313" key="7">
    <source>
        <dbReference type="EMBL" id="ADI20182.1"/>
    </source>
</evidence>
<dbReference type="Gene3D" id="3.30.70.1730">
    <property type="match status" value="1"/>
</dbReference>
<evidence type="ECO:0000256" key="4">
    <source>
        <dbReference type="ARBA" id="ARBA00023274"/>
    </source>
</evidence>
<comment type="subunit">
    <text evidence="6">Part of the ribosomal stalk of the 50S ribosomal subunit. The N-terminus interacts with L11 and the large rRNA to form the base of the stalk. The C-terminus forms an elongated spine to which L12 dimers bind in a sequential fashion forming a multimeric L10(L12)X complex.</text>
</comment>
<proteinExistence type="inferred from homology"/>
<name>E0Y0J1_9SPHI</name>
<sequence length="173" mass="18776">MTREEKLTQIENLTAVLNNTATIYLADIAALDAETTSNLRRASFGKGIKLNVVKNTLLKQAMDASEKNFDGLYDVLKGNTSIMLAEAGNAPAKLIKEFRKKNDKPVLKGAWIEESVYVGDENLEMLVAIKSKEELIGEVLTLLQSPAKNVVSALQSAGGNIAGLLKTLEERNA</sequence>
<dbReference type="InterPro" id="IPR022973">
    <property type="entry name" value="Ribosomal_uL10_bac"/>
</dbReference>
<keyword evidence="6" id="KW-0699">rRNA-binding</keyword>
<keyword evidence="6" id="KW-0694">RNA-binding</keyword>
<dbReference type="InterPro" id="IPR043141">
    <property type="entry name" value="Ribosomal_uL10-like_sf"/>
</dbReference>
<comment type="similarity">
    <text evidence="2 6">Belongs to the universal ribosomal protein uL10 family.</text>
</comment>
<dbReference type="PANTHER" id="PTHR11560">
    <property type="entry name" value="39S RIBOSOMAL PROTEIN L10, MITOCHONDRIAL"/>
    <property type="match status" value="1"/>
</dbReference>
<dbReference type="SUPFAM" id="SSF160369">
    <property type="entry name" value="Ribosomal protein L10-like"/>
    <property type="match status" value="1"/>
</dbReference>
<gene>
    <name evidence="6" type="primary">rplJ</name>
</gene>
<evidence type="ECO:0000256" key="6">
    <source>
        <dbReference type="HAMAP-Rule" id="MF_00362"/>
    </source>
</evidence>
<protein>
    <recommendedName>
        <fullName evidence="5 6">Large ribosomal subunit protein uL10</fullName>
    </recommendedName>
</protein>
<dbReference type="GO" id="GO:1990904">
    <property type="term" value="C:ribonucleoprotein complex"/>
    <property type="evidence" value="ECO:0007669"/>
    <property type="project" value="UniProtKB-KW"/>
</dbReference>
<dbReference type="Gene3D" id="6.10.250.290">
    <property type="match status" value="1"/>
</dbReference>
<organism evidence="7">
    <name type="scientific">uncultured Sphingobacterium sp. EB080_L08E11</name>
    <dbReference type="NCBI Taxonomy" id="710992"/>
    <lineage>
        <taxon>Bacteria</taxon>
        <taxon>Pseudomonadati</taxon>
        <taxon>Bacteroidota</taxon>
        <taxon>Sphingobacteriia</taxon>
        <taxon>Sphingobacteriales</taxon>
        <taxon>Sphingobacteriaceae</taxon>
        <taxon>Sphingobacterium</taxon>
        <taxon>environmental samples</taxon>
    </lineage>
</organism>
<dbReference type="GO" id="GO:0006412">
    <property type="term" value="P:translation"/>
    <property type="evidence" value="ECO:0007669"/>
    <property type="project" value="UniProtKB-UniRule"/>
</dbReference>
<dbReference type="AlphaFoldDB" id="E0Y0J1"/>
<dbReference type="NCBIfam" id="NF000955">
    <property type="entry name" value="PRK00099.1-1"/>
    <property type="match status" value="1"/>
</dbReference>
<dbReference type="EMBL" id="GU474939">
    <property type="protein sequence ID" value="ADI20182.1"/>
    <property type="molecule type" value="Genomic_DNA"/>
</dbReference>
<keyword evidence="4 6" id="KW-0687">Ribonucleoprotein</keyword>
<dbReference type="InterPro" id="IPR047865">
    <property type="entry name" value="Ribosomal_uL10_bac_type"/>
</dbReference>
<evidence type="ECO:0000256" key="5">
    <source>
        <dbReference type="ARBA" id="ARBA00035202"/>
    </source>
</evidence>
<evidence type="ECO:0000256" key="2">
    <source>
        <dbReference type="ARBA" id="ARBA00008889"/>
    </source>
</evidence>
<accession>E0Y0J1</accession>
<evidence type="ECO:0000256" key="3">
    <source>
        <dbReference type="ARBA" id="ARBA00022980"/>
    </source>
</evidence>
<dbReference type="Pfam" id="PF00466">
    <property type="entry name" value="Ribosomal_L10"/>
    <property type="match status" value="1"/>
</dbReference>
<dbReference type="HAMAP" id="MF_00362">
    <property type="entry name" value="Ribosomal_uL10"/>
    <property type="match status" value="1"/>
</dbReference>
<dbReference type="GO" id="GO:0070180">
    <property type="term" value="F:large ribosomal subunit rRNA binding"/>
    <property type="evidence" value="ECO:0007669"/>
    <property type="project" value="UniProtKB-UniRule"/>
</dbReference>
<dbReference type="InterPro" id="IPR001790">
    <property type="entry name" value="Ribosomal_uL10"/>
</dbReference>
<comment type="function">
    <text evidence="1 6">Forms part of the ribosomal stalk, playing a central role in the interaction of the ribosome with GTP-bound translation factors.</text>
</comment>
<reference evidence="7" key="1">
    <citation type="journal article" date="2011" name="Environ. Microbiol.">
        <title>Time-series analyses of Monterey Bay coastal microbial picoplankton using a 'genome proxy' microarray.</title>
        <authorList>
            <person name="Rich V.I."/>
            <person name="Pham V.D."/>
            <person name="Eppley J."/>
            <person name="Shi Y."/>
            <person name="DeLong E.F."/>
        </authorList>
    </citation>
    <scope>NUCLEOTIDE SEQUENCE</scope>
</reference>
<evidence type="ECO:0000256" key="1">
    <source>
        <dbReference type="ARBA" id="ARBA00002633"/>
    </source>
</evidence>
<dbReference type="GO" id="GO:0005840">
    <property type="term" value="C:ribosome"/>
    <property type="evidence" value="ECO:0007669"/>
    <property type="project" value="UniProtKB-KW"/>
</dbReference>
<keyword evidence="3 6" id="KW-0689">Ribosomal protein</keyword>